<gene>
    <name evidence="2" type="ORF">IHE71_16090</name>
</gene>
<dbReference type="Gene3D" id="3.40.630.30">
    <property type="match status" value="1"/>
</dbReference>
<dbReference type="CDD" id="cd04301">
    <property type="entry name" value="NAT_SF"/>
    <property type="match status" value="1"/>
</dbReference>
<dbReference type="PANTHER" id="PTHR43617:SF2">
    <property type="entry name" value="UPF0039 PROTEIN SLL0451"/>
    <property type="match status" value="1"/>
</dbReference>
<name>A0ABR9N0N1_9MICO</name>
<sequence length="182" mass="19800">MELRGELPGDAQAVRDLHLRAFGEHGRVVVDLVESLRGTITPEDGLSLVAERDGRVVGHVMFTRSLLDAPRRLVDVQVLSPLAVTPELQGRGIGSALVRHGLEVLRGRGVPGVFLEGDPGYYARLGFEPGGGLGFRRPSLRIPEAAFQAVRLPAYESWMTGTLVYSEPFWRHDAVGLRDPGA</sequence>
<reference evidence="2 3" key="1">
    <citation type="submission" date="2020-10" db="EMBL/GenBank/DDBJ databases">
        <title>Myceligenerans pegani sp. nov., an endophytic actinomycete isolated from Peganum harmala L. in Xinjiang, China.</title>
        <authorList>
            <person name="Xin L."/>
        </authorList>
    </citation>
    <scope>NUCLEOTIDE SEQUENCE [LARGE SCALE GENOMIC DNA]</scope>
    <source>
        <strain evidence="2 3">TRM65318</strain>
    </source>
</reference>
<dbReference type="PANTHER" id="PTHR43617">
    <property type="entry name" value="L-AMINO ACID N-ACETYLTRANSFERASE"/>
    <property type="match status" value="1"/>
</dbReference>
<feature type="domain" description="N-acetyltransferase" evidence="1">
    <location>
        <begin position="1"/>
        <end position="145"/>
    </location>
</feature>
<keyword evidence="3" id="KW-1185">Reference proteome</keyword>
<dbReference type="Proteomes" id="UP000625527">
    <property type="component" value="Unassembled WGS sequence"/>
</dbReference>
<evidence type="ECO:0000313" key="3">
    <source>
        <dbReference type="Proteomes" id="UP000625527"/>
    </source>
</evidence>
<dbReference type="InterPro" id="IPR016181">
    <property type="entry name" value="Acyl_CoA_acyltransferase"/>
</dbReference>
<protein>
    <submittedName>
        <fullName evidence="2">N-acetyltransferase</fullName>
    </submittedName>
</protein>
<accession>A0ABR9N0N1</accession>
<dbReference type="Pfam" id="PF00583">
    <property type="entry name" value="Acetyltransf_1"/>
    <property type="match status" value="1"/>
</dbReference>
<dbReference type="SUPFAM" id="SSF55729">
    <property type="entry name" value="Acyl-CoA N-acyltransferases (Nat)"/>
    <property type="match status" value="1"/>
</dbReference>
<dbReference type="RefSeq" id="WP_192863761.1">
    <property type="nucleotide sequence ID" value="NZ_JADAQT010000097.1"/>
</dbReference>
<proteinExistence type="predicted"/>
<dbReference type="InterPro" id="IPR000182">
    <property type="entry name" value="GNAT_dom"/>
</dbReference>
<comment type="caution">
    <text evidence="2">The sequence shown here is derived from an EMBL/GenBank/DDBJ whole genome shotgun (WGS) entry which is preliminary data.</text>
</comment>
<dbReference type="EMBL" id="JADAQT010000097">
    <property type="protein sequence ID" value="MBE1877214.1"/>
    <property type="molecule type" value="Genomic_DNA"/>
</dbReference>
<evidence type="ECO:0000313" key="2">
    <source>
        <dbReference type="EMBL" id="MBE1877214.1"/>
    </source>
</evidence>
<evidence type="ECO:0000259" key="1">
    <source>
        <dbReference type="PROSITE" id="PS51186"/>
    </source>
</evidence>
<dbReference type="InterPro" id="IPR050276">
    <property type="entry name" value="MshD_Acetyltransferase"/>
</dbReference>
<dbReference type="PROSITE" id="PS51186">
    <property type="entry name" value="GNAT"/>
    <property type="match status" value="1"/>
</dbReference>
<organism evidence="2 3">
    <name type="scientific">Myceligenerans pegani</name>
    <dbReference type="NCBI Taxonomy" id="2776917"/>
    <lineage>
        <taxon>Bacteria</taxon>
        <taxon>Bacillati</taxon>
        <taxon>Actinomycetota</taxon>
        <taxon>Actinomycetes</taxon>
        <taxon>Micrococcales</taxon>
        <taxon>Promicromonosporaceae</taxon>
        <taxon>Myceligenerans</taxon>
    </lineage>
</organism>